<feature type="chain" id="PRO_5046504400" evidence="1">
    <location>
        <begin position="18"/>
        <end position="2453"/>
    </location>
</feature>
<evidence type="ECO:0000256" key="1">
    <source>
        <dbReference type="SAM" id="SignalP"/>
    </source>
</evidence>
<evidence type="ECO:0000313" key="2">
    <source>
        <dbReference type="EMBL" id="MBW7466149.1"/>
    </source>
</evidence>
<proteinExistence type="predicted"/>
<comment type="caution">
    <text evidence="2">The sequence shown here is derived from an EMBL/GenBank/DDBJ whole genome shotgun (WGS) entry which is preliminary data.</text>
</comment>
<feature type="signal peptide" evidence="1">
    <location>
        <begin position="1"/>
        <end position="17"/>
    </location>
</feature>
<dbReference type="Proteomes" id="UP000813018">
    <property type="component" value="Unassembled WGS sequence"/>
</dbReference>
<keyword evidence="3" id="KW-1185">Reference proteome</keyword>
<accession>A0ABS7CQM3</accession>
<gene>
    <name evidence="2" type="ORF">K0O23_03645</name>
</gene>
<dbReference type="RefSeq" id="WP_219876031.1">
    <property type="nucleotide sequence ID" value="NZ_JAHYXK010000002.1"/>
</dbReference>
<reference evidence="2 3" key="1">
    <citation type="journal article" date="2016" name="Int. J. Syst. Evol. Microbiol.">
        <title>Pontibacter aydingkolensis sp. nov., isolated from soil of a salt lake.</title>
        <authorList>
            <person name="Osman G."/>
            <person name="Zhang T."/>
            <person name="Lou K."/>
            <person name="Gao Y."/>
            <person name="Chang W."/>
            <person name="Lin Q."/>
            <person name="Yang H.M."/>
            <person name="Huo X.D."/>
            <person name="Wang N."/>
        </authorList>
    </citation>
    <scope>NUCLEOTIDE SEQUENCE [LARGE SCALE GENOMIC DNA]</scope>
    <source>
        <strain evidence="2 3">KACC 19255</strain>
    </source>
</reference>
<dbReference type="EMBL" id="JAHYXK010000002">
    <property type="protein sequence ID" value="MBW7466149.1"/>
    <property type="molecule type" value="Genomic_DNA"/>
</dbReference>
<keyword evidence="1" id="KW-0732">Signal</keyword>
<protein>
    <submittedName>
        <fullName evidence="2">T9SS type A sorting domain-containing protein</fullName>
    </submittedName>
</protein>
<organism evidence="2 3">
    <name type="scientific">Pontibacter aydingkolensis</name>
    <dbReference type="NCBI Taxonomy" id="1911536"/>
    <lineage>
        <taxon>Bacteria</taxon>
        <taxon>Pseudomonadati</taxon>
        <taxon>Bacteroidota</taxon>
        <taxon>Cytophagia</taxon>
        <taxon>Cytophagales</taxon>
        <taxon>Hymenobacteraceae</taxon>
        <taxon>Pontibacter</taxon>
    </lineage>
</organism>
<dbReference type="InterPro" id="IPR026444">
    <property type="entry name" value="Secre_tail"/>
</dbReference>
<name>A0ABS7CQM3_9BACT</name>
<evidence type="ECO:0000313" key="3">
    <source>
        <dbReference type="Proteomes" id="UP000813018"/>
    </source>
</evidence>
<sequence length="2453" mass="250606">MLVLLSLTLATQVIAQAVNWTGVTSSDWFAGANWSTGTVPGATSDVIIGGTGFTGANQPRIDGSTAVTIKSLTLKNTSVGGTKIGSLFISNDQNVIINGALNIESGATLENNGTNLSIGGNWTNDGIYVESTNYKNNGARGRYFPSVTLSGSGVTFGGSTASAISHLLIAGSVSLASDLNIRPLELPSSVHKNIISTSDLKVSGTLNPSAYKVIWLPDSKNYPGDFVVEPSGTIKVMATTYAGNYGKQPTTMYTTSTVDYAATSGTQTVLAREYGILKTSGGGIKELEGNTTVSSIDAATQLIVEAGILDLKTFTLNRTSSGTSVAGGTLTVANGATLRIGGTNTFPTGYQTRNLGSTSTVEYYGSNQVVSNELYGNLHLTSLAASSKTMPSTAMTVAGNFIGSGFASFTALANINVIGNVRLIGSSSFNGGSNLTHTVAGNWRNNADFTGNTSTVVMTGTSKTINRTVGISGAQKNEFYNLSITGSDVKIDTLATPTLAINGNLSTSGAGSFTQSTGSLTMAGAGSISGTGITLNNFIANGTTTTTTSFTVNGDFTTNSSRSFVATGGTVTMGGASKSINNNGTTTFFGLRIFNAVNQTNTSSSFNINSDLSGNGLTATGGTVTFGGATATFAGTHNLHNVSVTGSDRRMVANANMGIAGALGVTGTLNVTANIPNTITYNGGAAQTILPGVYHNLVLSGAGAKSTAGNVTANGNLTINIGASFSAGSHATTINGNWTNSGTFTAGTSNVTFAGAANSTITGATTFNTLTVNKTVVSNYISLEHAVTTGTLSLTSGSLRTGSSKVTVTSDRSGTGWVVGTMTRVVSAGYVAGTPYVFNGPEAKITLGTVSGITEVTMTTGIGAATNIQGGAAINRLYQITIPAGGTYTNATLQLQYEESELNGNSESRLGLFNATASSGPWTSIGRSGGSELNNFAFANNQNDVSGYWTLAEIPNVHQWVGGTSIAWETGSNWRVLKSDGSVIQPGTESIPPTPSDIAELGGVIPNNQPTISSAVSIKGLQFKDASGITLTLASGSLSMVGNLAATGTGNVQHTVATNVSNVSVGGNLILNEGSNSINLVKTTGGEIAVAGAVNQSAGSITLGNGILKIGSDYNYTGGAFAPGTGTVEYNGAGSQCIAPLNYHSLIVSKATGVATLTAPSALSFSGNLTHSGAGALVLQAADLTVTGNVNQSAGSIDAGSSNLKISGNWIRSGGVFTPNTSTVIFIGGAATTVAATTFNNLTVNKGAALTTAGSTVINGGLTVQAGTFVIEEAHTVNRSAVGGTFTVADNAILELRGASNFPANFNTSNLAASSTVHYSGSVAQFVAPVTYGKLTFSNGGASAKTLTGAAKAVGDILVNSGATFNVNSQTLTINGNFTSLGSFVPGAYAAPTPPNGTLILAPTGGVTKTIAGANLSVNNMIVSVGAMYALGSDFTINGNIDITGDGNVFLKPNEPNPANRDFNYAGVPLNGYLVAPGINVSVAGDFRNSGMLFSDGLAKFLGNRQQTIQLLAPIIPYNNNAPKVEFAGTVSPILSSSRSPEFADVTISNTGSEGVKTSVGWGVAGKFIVMPNATFDGGSNTHKFYSAVVNHGTIKSAGLIDFTTPYPFAAAPPAHPFVFGQFESTGTLKFGGSGQVLLAGSIPPVLNNLVISNTKGLTTTTLDAGYVLSFTDWNINGNLVIESAGLLNAIPQTASTLGTNFFIKGNLTNNGSVVSLIPGAATPTPFGIGANFTFNGTDSEISGTGTTMLGNLISAVNSKLTINKNINVYGNLAHNGNSFNAGESYITFIGAGPSVISAPANMAATPEVPLELSNLTVAKDAQTLPVNVKTDLSKVLNVTVQRGLLDLETSTVTAYPDIVADGTTTVVTSTVAAAAGATIKVGGTNTLPDADVTSLEATSTVEYYGTDQQIRSVQYGNLTLKNSGAATFDPETALIAGDFVVAGGVGQSVITPETVNFNGDRAQTIAAINYQNLTLSTNNVKTFATGTVGVSGSLTTAGTATANARANSTTVNYNGITQSVLPINYHGLALSNAGTKTFSGTTGVAGNFTTAGTATADLTSNVTTLDFNGTGAQTMAGVNYNNILVSAGGTKTLTGDANVAQELKLTNGTISTGSNRFILGTSATLVESAAGYVTGFVETQREMTTAMESFGGLGISITPMVAPGTVGVVRETGRAITAAGNESVLRNYSFAASGTNTDLNATVSFSYFAHETNGLDVSALQLATSSDGTSWRMHGTSVSSPERSLVGANTVHSLTRMTLGSSVTPLPVELKYLRAEKQGQHAVITWETAREENSRGFEVEVSLDGVNYRALGFVGSGAPALRAGSLYAYTDREKGKEGARYYRLKQLDLDGKHTYYGPRALTFERESALNAIAYPNPFQATMEVSFYAENSGTAKGILYTVAGRVVHEDAIPVVSGVNNHKLNASLQNLNAGMYLFIIELDGKKQSIKVIRE</sequence>
<dbReference type="NCBIfam" id="TIGR04183">
    <property type="entry name" value="Por_Secre_tail"/>
    <property type="match status" value="1"/>
</dbReference>